<protein>
    <submittedName>
        <fullName evidence="1">Polyprotein</fullName>
    </submittedName>
</protein>
<gene>
    <name evidence="1" type="ORF">G210_5905</name>
</gene>
<sequence length="117" mass="13209">MVKLGSQKGLVTLPNCLFCPNIHMNLISPKSLVGQDHDLKLNQDGLHHSDLNQAGTFPKTDVGLIKYILSTVNLSAYNSKTTNLLQVKLSVQYLVTPISERRFTLTTFIQFWNTRHQ</sequence>
<comment type="caution">
    <text evidence="1">The sequence shown here is derived from an EMBL/GenBank/DDBJ whole genome shotgun (WGS) entry which is preliminary data.</text>
</comment>
<proteinExistence type="predicted"/>
<evidence type="ECO:0000313" key="1">
    <source>
        <dbReference type="EMBL" id="EMG50918.1"/>
    </source>
</evidence>
<dbReference type="EMBL" id="AOGT01000078">
    <property type="protein sequence ID" value="EMG50918.1"/>
    <property type="molecule type" value="Genomic_DNA"/>
</dbReference>
<evidence type="ECO:0000313" key="2">
    <source>
        <dbReference type="Proteomes" id="UP000011777"/>
    </source>
</evidence>
<organism evidence="1 2">
    <name type="scientific">Candida maltosa (strain Xu316)</name>
    <name type="common">Yeast</name>
    <dbReference type="NCBI Taxonomy" id="1245528"/>
    <lineage>
        <taxon>Eukaryota</taxon>
        <taxon>Fungi</taxon>
        <taxon>Dikarya</taxon>
        <taxon>Ascomycota</taxon>
        <taxon>Saccharomycotina</taxon>
        <taxon>Pichiomycetes</taxon>
        <taxon>Debaryomycetaceae</taxon>
        <taxon>Candida/Lodderomyces clade</taxon>
        <taxon>Candida</taxon>
    </lineage>
</organism>
<name>M3JF99_CANMX</name>
<dbReference type="Proteomes" id="UP000011777">
    <property type="component" value="Unassembled WGS sequence"/>
</dbReference>
<dbReference type="AlphaFoldDB" id="M3JF99"/>
<keyword evidence="2" id="KW-1185">Reference proteome</keyword>
<reference evidence="1 2" key="1">
    <citation type="submission" date="2013-02" db="EMBL/GenBank/DDBJ databases">
        <title>Genome sequence of Candida maltosa Xu316, a potential industrial strain for xylitol and ethanol production.</title>
        <authorList>
            <person name="Yu J."/>
            <person name="Wang Q."/>
            <person name="Geng X."/>
            <person name="Bao W."/>
            <person name="He P."/>
            <person name="Cai J."/>
        </authorList>
    </citation>
    <scope>NUCLEOTIDE SEQUENCE [LARGE SCALE GENOMIC DNA]</scope>
    <source>
        <strain evidence="2">Xu316</strain>
    </source>
</reference>
<accession>M3JF99</accession>
<dbReference type="HOGENOM" id="CLU_2084565_0_0_1"/>